<feature type="compositionally biased region" description="Low complexity" evidence="5">
    <location>
        <begin position="104"/>
        <end position="115"/>
    </location>
</feature>
<dbReference type="PROSITE" id="PS00183">
    <property type="entry name" value="UBC_1"/>
    <property type="match status" value="1"/>
</dbReference>
<dbReference type="Gene3D" id="3.10.110.10">
    <property type="entry name" value="Ubiquitin Conjugating Enzyme"/>
    <property type="match status" value="1"/>
</dbReference>
<gene>
    <name evidence="7" type="ORF">JTE90_008101</name>
</gene>
<accession>A0AAV6V109</accession>
<dbReference type="GO" id="GO:0005524">
    <property type="term" value="F:ATP binding"/>
    <property type="evidence" value="ECO:0007669"/>
    <property type="project" value="UniProtKB-UniRule"/>
</dbReference>
<dbReference type="InterPro" id="IPR000608">
    <property type="entry name" value="UBC"/>
</dbReference>
<evidence type="ECO:0000256" key="4">
    <source>
        <dbReference type="RuleBase" id="RU362109"/>
    </source>
</evidence>
<protein>
    <recommendedName>
        <fullName evidence="6">UBC core domain-containing protein</fullName>
    </recommendedName>
</protein>
<feature type="domain" description="UBC core" evidence="6">
    <location>
        <begin position="1"/>
        <end position="98"/>
    </location>
</feature>
<dbReference type="Proteomes" id="UP000827092">
    <property type="component" value="Unassembled WGS sequence"/>
</dbReference>
<dbReference type="AlphaFoldDB" id="A0AAV6V109"/>
<evidence type="ECO:0000256" key="1">
    <source>
        <dbReference type="ARBA" id="ARBA00022679"/>
    </source>
</evidence>
<comment type="caution">
    <text evidence="7">The sequence shown here is derived from an EMBL/GenBank/DDBJ whole genome shotgun (WGS) entry which is preliminary data.</text>
</comment>
<keyword evidence="8" id="KW-1185">Reference proteome</keyword>
<dbReference type="SUPFAM" id="SSF54495">
    <property type="entry name" value="UBC-like"/>
    <property type="match status" value="1"/>
</dbReference>
<evidence type="ECO:0000256" key="3">
    <source>
        <dbReference type="PROSITE-ProRule" id="PRU10133"/>
    </source>
</evidence>
<organism evidence="7 8">
    <name type="scientific">Oedothorax gibbosus</name>
    <dbReference type="NCBI Taxonomy" id="931172"/>
    <lineage>
        <taxon>Eukaryota</taxon>
        <taxon>Metazoa</taxon>
        <taxon>Ecdysozoa</taxon>
        <taxon>Arthropoda</taxon>
        <taxon>Chelicerata</taxon>
        <taxon>Arachnida</taxon>
        <taxon>Araneae</taxon>
        <taxon>Araneomorphae</taxon>
        <taxon>Entelegynae</taxon>
        <taxon>Araneoidea</taxon>
        <taxon>Linyphiidae</taxon>
        <taxon>Erigoninae</taxon>
        <taxon>Oedothorax</taxon>
    </lineage>
</organism>
<dbReference type="InterPro" id="IPR023313">
    <property type="entry name" value="UBQ-conjugating_AS"/>
</dbReference>
<dbReference type="EMBL" id="JAFNEN010000203">
    <property type="protein sequence ID" value="KAG8189788.1"/>
    <property type="molecule type" value="Genomic_DNA"/>
</dbReference>
<dbReference type="Pfam" id="PF00179">
    <property type="entry name" value="UQ_con"/>
    <property type="match status" value="1"/>
</dbReference>
<keyword evidence="1" id="KW-0808">Transferase</keyword>
<keyword evidence="4" id="KW-0067">ATP-binding</keyword>
<feature type="region of interest" description="Disordered" evidence="5">
    <location>
        <begin position="97"/>
        <end position="133"/>
    </location>
</feature>
<evidence type="ECO:0000313" key="8">
    <source>
        <dbReference type="Proteomes" id="UP000827092"/>
    </source>
</evidence>
<evidence type="ECO:0000259" key="6">
    <source>
        <dbReference type="PROSITE" id="PS50127"/>
    </source>
</evidence>
<evidence type="ECO:0000256" key="5">
    <source>
        <dbReference type="SAM" id="MobiDB-lite"/>
    </source>
</evidence>
<dbReference type="InterPro" id="IPR016135">
    <property type="entry name" value="UBQ-conjugating_enzyme/RWD"/>
</dbReference>
<dbReference type="GO" id="GO:0016740">
    <property type="term" value="F:transferase activity"/>
    <property type="evidence" value="ECO:0007669"/>
    <property type="project" value="UniProtKB-KW"/>
</dbReference>
<evidence type="ECO:0000256" key="2">
    <source>
        <dbReference type="ARBA" id="ARBA00022786"/>
    </source>
</evidence>
<keyword evidence="4" id="KW-0547">Nucleotide-binding</keyword>
<reference evidence="7 8" key="1">
    <citation type="journal article" date="2022" name="Nat. Ecol. Evol.">
        <title>A masculinizing supergene underlies an exaggerated male reproductive morph in a spider.</title>
        <authorList>
            <person name="Hendrickx F."/>
            <person name="De Corte Z."/>
            <person name="Sonet G."/>
            <person name="Van Belleghem S.M."/>
            <person name="Kostlbacher S."/>
            <person name="Vangestel C."/>
        </authorList>
    </citation>
    <scope>NUCLEOTIDE SEQUENCE [LARGE SCALE GENOMIC DNA]</scope>
    <source>
        <strain evidence="7">W744_W776</strain>
    </source>
</reference>
<comment type="similarity">
    <text evidence="4">Belongs to the ubiquitin-conjugating enzyme family.</text>
</comment>
<feature type="active site" description="Glycyl thioester intermediate" evidence="3">
    <location>
        <position position="32"/>
    </location>
</feature>
<feature type="compositionally biased region" description="Basic and acidic residues" evidence="5">
    <location>
        <begin position="117"/>
        <end position="133"/>
    </location>
</feature>
<evidence type="ECO:0000313" key="7">
    <source>
        <dbReference type="EMBL" id="KAG8189788.1"/>
    </source>
</evidence>
<name>A0AAV6V109_9ARAC</name>
<dbReference type="PROSITE" id="PS50127">
    <property type="entry name" value="UBC_2"/>
    <property type="match status" value="1"/>
</dbReference>
<dbReference type="SMART" id="SM00212">
    <property type="entry name" value="UBCc"/>
    <property type="match status" value="1"/>
</dbReference>
<proteinExistence type="inferred from homology"/>
<keyword evidence="2 4" id="KW-0833">Ubl conjugation pathway</keyword>
<dbReference type="PANTHER" id="PTHR24068">
    <property type="entry name" value="UBIQUITIN-CONJUGATING ENZYME E2"/>
    <property type="match status" value="1"/>
</dbReference>
<sequence length="133" mass="15029">MSSIYNYPFVPPNVRFITPVYHPNIDDSGRICLDALKPPPQGSWKPSLNLSSILMAIRLLLSEPNFNDPLMSEIAQEYQMNRASFITHAMEWTAKHAKNQSAISSNTTPNNTSSTKRTAEGDNWTDNKKPKMF</sequence>